<gene>
    <name evidence="2" type="ORF">AQJ64_09535</name>
</gene>
<comment type="caution">
    <text evidence="2">The sequence shown here is derived from an EMBL/GenBank/DDBJ whole genome shotgun (WGS) entry which is preliminary data.</text>
</comment>
<name>A0A124I4A3_9ACTN</name>
<dbReference type="RefSeq" id="WP_055635304.1">
    <property type="nucleotide sequence ID" value="NZ_JBIRRP010000001.1"/>
</dbReference>
<dbReference type="Proteomes" id="UP000052982">
    <property type="component" value="Unassembled WGS sequence"/>
</dbReference>
<reference evidence="2 3" key="1">
    <citation type="submission" date="2015-10" db="EMBL/GenBank/DDBJ databases">
        <title>Draft genome sequence of Streptomyces griseoruber DSM 40281, type strain for the species Streptomyces griseoruber.</title>
        <authorList>
            <person name="Ruckert C."/>
            <person name="Winkler A."/>
            <person name="Kalinowski J."/>
            <person name="Kampfer P."/>
            <person name="Glaeser S."/>
        </authorList>
    </citation>
    <scope>NUCLEOTIDE SEQUENCE [LARGE SCALE GENOMIC DNA]</scope>
    <source>
        <strain evidence="2 3">DSM 40281</strain>
    </source>
</reference>
<evidence type="ECO:0000313" key="2">
    <source>
        <dbReference type="EMBL" id="KUN86264.1"/>
    </source>
</evidence>
<evidence type="ECO:0000256" key="1">
    <source>
        <dbReference type="SAM" id="MobiDB-lite"/>
    </source>
</evidence>
<dbReference type="OrthoDB" id="2528990at2"/>
<feature type="compositionally biased region" description="Basic residues" evidence="1">
    <location>
        <begin position="202"/>
        <end position="217"/>
    </location>
</feature>
<sequence>MLRASEGPVTEFRHRAVTWRAIARAWPGWDLRWTYDGPADPRRRLGLDPAEVRERDRKVYPAPSLGPDDEEFLERDPLVTAVTVGDRRRHLLAAIDDHPVTEGPALLDRPADAHDHGRCTVAAGAGVHLDPVRRRVGWWTMSAAAEAGEMGARRPGWTVECRQDRWEEHARAAPGLLLPPRVNPEQALAELREDAVECTGRRGPRSPGGRRHFRHTP</sequence>
<dbReference type="EMBL" id="LMWW01000010">
    <property type="protein sequence ID" value="KUN86264.1"/>
    <property type="molecule type" value="Genomic_DNA"/>
</dbReference>
<keyword evidence="3" id="KW-1185">Reference proteome</keyword>
<accession>A0A124I4A3</accession>
<proteinExistence type="predicted"/>
<dbReference type="AlphaFoldDB" id="A0A124I4A3"/>
<organism evidence="2 3">
    <name type="scientific">Streptomyces griseoruber</name>
    <dbReference type="NCBI Taxonomy" id="1943"/>
    <lineage>
        <taxon>Bacteria</taxon>
        <taxon>Bacillati</taxon>
        <taxon>Actinomycetota</taxon>
        <taxon>Actinomycetes</taxon>
        <taxon>Kitasatosporales</taxon>
        <taxon>Streptomycetaceae</taxon>
        <taxon>Streptomyces</taxon>
    </lineage>
</organism>
<protein>
    <submittedName>
        <fullName evidence="2">Uncharacterized protein</fullName>
    </submittedName>
</protein>
<evidence type="ECO:0000313" key="3">
    <source>
        <dbReference type="Proteomes" id="UP000052982"/>
    </source>
</evidence>
<feature type="region of interest" description="Disordered" evidence="1">
    <location>
        <begin position="194"/>
        <end position="217"/>
    </location>
</feature>